<reference evidence="1 2" key="1">
    <citation type="submission" date="2023-01" db="EMBL/GenBank/DDBJ databases">
        <title>Analysis of 21 Apiospora genomes using comparative genomics revels a genus with tremendous synthesis potential of carbohydrate active enzymes and secondary metabolites.</title>
        <authorList>
            <person name="Sorensen T."/>
        </authorList>
    </citation>
    <scope>NUCLEOTIDE SEQUENCE [LARGE SCALE GENOMIC DNA]</scope>
    <source>
        <strain evidence="1 2">CBS 24483</strain>
    </source>
</reference>
<proteinExistence type="predicted"/>
<name>A0ABR1QLY7_9PEZI</name>
<evidence type="ECO:0000313" key="1">
    <source>
        <dbReference type="EMBL" id="KAK7959360.1"/>
    </source>
</evidence>
<comment type="caution">
    <text evidence="1">The sequence shown here is derived from an EMBL/GenBank/DDBJ whole genome shotgun (WGS) entry which is preliminary data.</text>
</comment>
<keyword evidence="2" id="KW-1185">Reference proteome</keyword>
<organism evidence="1 2">
    <name type="scientific">Apiospora aurea</name>
    <dbReference type="NCBI Taxonomy" id="335848"/>
    <lineage>
        <taxon>Eukaryota</taxon>
        <taxon>Fungi</taxon>
        <taxon>Dikarya</taxon>
        <taxon>Ascomycota</taxon>
        <taxon>Pezizomycotina</taxon>
        <taxon>Sordariomycetes</taxon>
        <taxon>Xylariomycetidae</taxon>
        <taxon>Amphisphaeriales</taxon>
        <taxon>Apiosporaceae</taxon>
        <taxon>Apiospora</taxon>
    </lineage>
</organism>
<gene>
    <name evidence="1" type="ORF">PG986_004214</name>
</gene>
<dbReference type="GeneID" id="92073498"/>
<protein>
    <submittedName>
        <fullName evidence="1">Uncharacterized protein</fullName>
    </submittedName>
</protein>
<sequence length="188" mass="20877">MAEFKSSYALVAAQAYDRYAALFIITRYAMNPSSYCGSRQTGASPRWRDCQAGVADWSCHHSGSRLHNPSGAGLRVGMLQKGQKERSYGAGSMWRCLPAERHGVGAGARRRRERGCFSRRVGGAGAWYEEMAETIEEAVGSKADSLVWVERYSRVTALLRFLEEDRARGGDKVRDDEVVDASETFLIL</sequence>
<accession>A0ABR1QLY7</accession>
<dbReference type="Proteomes" id="UP001391051">
    <property type="component" value="Unassembled WGS sequence"/>
</dbReference>
<dbReference type="RefSeq" id="XP_066703063.1">
    <property type="nucleotide sequence ID" value="XM_066840436.1"/>
</dbReference>
<dbReference type="EMBL" id="JAQQWE010000003">
    <property type="protein sequence ID" value="KAK7959360.1"/>
    <property type="molecule type" value="Genomic_DNA"/>
</dbReference>
<evidence type="ECO:0000313" key="2">
    <source>
        <dbReference type="Proteomes" id="UP001391051"/>
    </source>
</evidence>